<dbReference type="Gene3D" id="2.60.40.1220">
    <property type="match status" value="1"/>
</dbReference>
<dbReference type="InterPro" id="IPR014756">
    <property type="entry name" value="Ig_E-set"/>
</dbReference>
<feature type="compositionally biased region" description="Low complexity" evidence="5">
    <location>
        <begin position="177"/>
        <end position="186"/>
    </location>
</feature>
<keyword evidence="9" id="KW-1185">Reference proteome</keyword>
<reference evidence="8 9" key="1">
    <citation type="submission" date="2019-03" db="EMBL/GenBank/DDBJ databases">
        <title>Genomics of glacier-inhabiting Cryobacterium strains.</title>
        <authorList>
            <person name="Liu Q."/>
            <person name="Xin Y.-H."/>
        </authorList>
    </citation>
    <scope>NUCLEOTIDE SEQUENCE [LARGE SCALE GENOMIC DNA]</scope>
    <source>
        <strain evidence="8 9">TMT1-23-1</strain>
    </source>
</reference>
<dbReference type="PANTHER" id="PTHR34820">
    <property type="entry name" value="INNER MEMBRANE PROTEIN YEBZ"/>
    <property type="match status" value="1"/>
</dbReference>
<dbReference type="Pfam" id="PF04234">
    <property type="entry name" value="CopC"/>
    <property type="match status" value="1"/>
</dbReference>
<evidence type="ECO:0000256" key="5">
    <source>
        <dbReference type="SAM" id="MobiDB-lite"/>
    </source>
</evidence>
<gene>
    <name evidence="8" type="ORF">E3T28_03425</name>
</gene>
<comment type="caution">
    <text evidence="8">The sequence shown here is derived from an EMBL/GenBank/DDBJ whole genome shotgun (WGS) entry which is preliminary data.</text>
</comment>
<dbReference type="Proteomes" id="UP000297853">
    <property type="component" value="Unassembled WGS sequence"/>
</dbReference>
<name>A0ABY2JI25_9MICO</name>
<proteinExistence type="predicted"/>
<evidence type="ECO:0000256" key="2">
    <source>
        <dbReference type="ARBA" id="ARBA00022723"/>
    </source>
</evidence>
<feature type="transmembrane region" description="Helical" evidence="6">
    <location>
        <begin position="53"/>
        <end position="72"/>
    </location>
</feature>
<evidence type="ECO:0000256" key="6">
    <source>
        <dbReference type="SAM" id="Phobius"/>
    </source>
</evidence>
<dbReference type="InterPro" id="IPR007348">
    <property type="entry name" value="CopC_dom"/>
</dbReference>
<dbReference type="SUPFAM" id="SSF81296">
    <property type="entry name" value="E set domains"/>
    <property type="match status" value="1"/>
</dbReference>
<evidence type="ECO:0000313" key="9">
    <source>
        <dbReference type="Proteomes" id="UP000297853"/>
    </source>
</evidence>
<evidence type="ECO:0000256" key="3">
    <source>
        <dbReference type="ARBA" id="ARBA00022729"/>
    </source>
</evidence>
<organism evidence="8 9">
    <name type="scientific">Cryobacterium sinapicolor</name>
    <dbReference type="NCBI Taxonomy" id="1259236"/>
    <lineage>
        <taxon>Bacteria</taxon>
        <taxon>Bacillati</taxon>
        <taxon>Actinomycetota</taxon>
        <taxon>Actinomycetes</taxon>
        <taxon>Micrococcales</taxon>
        <taxon>Microbacteriaceae</taxon>
        <taxon>Cryobacterium</taxon>
    </lineage>
</organism>
<feature type="domain" description="CopC" evidence="7">
    <location>
        <begin position="78"/>
        <end position="171"/>
    </location>
</feature>
<dbReference type="InterPro" id="IPR014755">
    <property type="entry name" value="Cu-Rt/internalin_Ig-like"/>
</dbReference>
<comment type="subcellular location">
    <subcellularLocation>
        <location evidence="1">Cell envelope</location>
    </subcellularLocation>
</comment>
<keyword evidence="6" id="KW-0812">Transmembrane</keyword>
<sequence>MAPLAPGEAFGVCAPTPRRPALLCAVLPRNPRFTSTLHELEISMTSAPPRRPAAAVLLTVLVIALSVLSPVAPAANAHDSVLLTEPADGEQVDPAPTEIAITFTDAILELGAIVMVVDDDQKNWAEGDMRLEGSQATQPVAADLPDGAYDVRWRVVSADGHPVSGAFAFTVGDVEPEPAATETATPAPNPSSDTDAATAHSEDNADAATGLPLVVVGLIGALVGLAVLALLMVWRARRRRNP</sequence>
<dbReference type="PANTHER" id="PTHR34820:SF4">
    <property type="entry name" value="INNER MEMBRANE PROTEIN YEBZ"/>
    <property type="match status" value="1"/>
</dbReference>
<protein>
    <submittedName>
        <fullName evidence="8">Copper resistance protein CopC</fullName>
    </submittedName>
</protein>
<keyword evidence="6" id="KW-0472">Membrane</keyword>
<keyword evidence="3" id="KW-0732">Signal</keyword>
<evidence type="ECO:0000259" key="7">
    <source>
        <dbReference type="Pfam" id="PF04234"/>
    </source>
</evidence>
<keyword evidence="4" id="KW-0186">Copper</keyword>
<dbReference type="InterPro" id="IPR032694">
    <property type="entry name" value="CopC/D"/>
</dbReference>
<keyword evidence="6" id="KW-1133">Transmembrane helix</keyword>
<evidence type="ECO:0000256" key="1">
    <source>
        <dbReference type="ARBA" id="ARBA00004196"/>
    </source>
</evidence>
<accession>A0ABY2JI25</accession>
<evidence type="ECO:0000256" key="4">
    <source>
        <dbReference type="ARBA" id="ARBA00023008"/>
    </source>
</evidence>
<evidence type="ECO:0000313" key="8">
    <source>
        <dbReference type="EMBL" id="TFD03884.1"/>
    </source>
</evidence>
<feature type="transmembrane region" description="Helical" evidence="6">
    <location>
        <begin position="211"/>
        <end position="234"/>
    </location>
</feature>
<dbReference type="EMBL" id="SOGQ01000015">
    <property type="protein sequence ID" value="TFD03884.1"/>
    <property type="molecule type" value="Genomic_DNA"/>
</dbReference>
<keyword evidence="2" id="KW-0479">Metal-binding</keyword>
<feature type="region of interest" description="Disordered" evidence="5">
    <location>
        <begin position="177"/>
        <end position="202"/>
    </location>
</feature>